<dbReference type="AlphaFoldDB" id="A0A1A9ADX5"/>
<proteinExistence type="predicted"/>
<keyword evidence="2" id="KW-1185">Reference proteome</keyword>
<accession>A0A1A9ADX5</accession>
<dbReference type="Proteomes" id="UP000198765">
    <property type="component" value="Chromosome I"/>
</dbReference>
<sequence>MSIGFRLRFRARATRSTATLRDEGLRSVTLGVRGWRMVTVGTLQVLACPRDMVVLDE</sequence>
<evidence type="ECO:0000313" key="1">
    <source>
        <dbReference type="EMBL" id="SBT54338.1"/>
    </source>
</evidence>
<gene>
    <name evidence="1" type="ORF">GA0070621_5347</name>
</gene>
<organism evidence="1 2">
    <name type="scientific">Micromonospora narathiwatensis</name>
    <dbReference type="NCBI Taxonomy" id="299146"/>
    <lineage>
        <taxon>Bacteria</taxon>
        <taxon>Bacillati</taxon>
        <taxon>Actinomycetota</taxon>
        <taxon>Actinomycetes</taxon>
        <taxon>Micromonosporales</taxon>
        <taxon>Micromonosporaceae</taxon>
        <taxon>Micromonospora</taxon>
    </lineage>
</organism>
<name>A0A1A9ADX5_9ACTN</name>
<dbReference type="PATRIC" id="fig|299146.4.peg.5520"/>
<protein>
    <submittedName>
        <fullName evidence="1">Uncharacterized protein</fullName>
    </submittedName>
</protein>
<dbReference type="EMBL" id="LT594324">
    <property type="protein sequence ID" value="SBT54338.1"/>
    <property type="molecule type" value="Genomic_DNA"/>
</dbReference>
<reference evidence="1 2" key="1">
    <citation type="submission" date="2016-06" db="EMBL/GenBank/DDBJ databases">
        <authorList>
            <person name="Kjaerup R.B."/>
            <person name="Dalgaard T.S."/>
            <person name="Juul-Madsen H.R."/>
        </authorList>
    </citation>
    <scope>NUCLEOTIDE SEQUENCE [LARGE SCALE GENOMIC DNA]</scope>
    <source>
        <strain evidence="1 2">DSM 45248</strain>
    </source>
</reference>
<evidence type="ECO:0000313" key="2">
    <source>
        <dbReference type="Proteomes" id="UP000198765"/>
    </source>
</evidence>